<dbReference type="NCBIfam" id="TIGR00121">
    <property type="entry name" value="birA_ligase"/>
    <property type="match status" value="1"/>
</dbReference>
<proteinExistence type="inferred from homology"/>
<dbReference type="PANTHER" id="PTHR12835">
    <property type="entry name" value="BIOTIN PROTEIN LIGASE"/>
    <property type="match status" value="1"/>
</dbReference>
<dbReference type="InterPro" id="IPR045864">
    <property type="entry name" value="aa-tRNA-synth_II/BPL/LPL"/>
</dbReference>
<dbReference type="Proteomes" id="UP000580250">
    <property type="component" value="Unassembled WGS sequence"/>
</dbReference>
<keyword evidence="2" id="KW-0436">Ligase</keyword>
<reference evidence="4 5" key="1">
    <citation type="submission" date="2020-08" db="EMBL/GenBank/DDBJ databases">
        <authorList>
            <person name="Koutsovoulos G."/>
            <person name="Danchin GJ E."/>
        </authorList>
    </citation>
    <scope>NUCLEOTIDE SEQUENCE [LARGE SCALE GENOMIC DNA]</scope>
</reference>
<dbReference type="AlphaFoldDB" id="A0A6V7UHH5"/>
<feature type="domain" description="BPL/LPL catalytic" evidence="3">
    <location>
        <begin position="99"/>
        <end position="281"/>
    </location>
</feature>
<dbReference type="Pfam" id="PF03099">
    <property type="entry name" value="BPL_LplA_LipB"/>
    <property type="match status" value="1"/>
</dbReference>
<protein>
    <recommendedName>
        <fullName evidence="3">BPL/LPL catalytic domain-containing protein</fullName>
    </recommendedName>
</protein>
<comment type="caution">
    <text evidence="4">The sequence shown here is derived from an EMBL/GenBank/DDBJ whole genome shotgun (WGS) entry which is preliminary data.</text>
</comment>
<evidence type="ECO:0000256" key="2">
    <source>
        <dbReference type="ARBA" id="ARBA00022598"/>
    </source>
</evidence>
<dbReference type="SUPFAM" id="SSF55681">
    <property type="entry name" value="Class II aaRS and biotin synthetases"/>
    <property type="match status" value="1"/>
</dbReference>
<dbReference type="PANTHER" id="PTHR12835:SF5">
    <property type="entry name" value="BIOTIN--PROTEIN LIGASE"/>
    <property type="match status" value="1"/>
</dbReference>
<dbReference type="EMBL" id="CAJEWN010000070">
    <property type="protein sequence ID" value="CAD2158333.1"/>
    <property type="molecule type" value="Genomic_DNA"/>
</dbReference>
<dbReference type="InterPro" id="IPR004143">
    <property type="entry name" value="BPL_LPL_catalytic"/>
</dbReference>
<dbReference type="OrthoDB" id="10250105at2759"/>
<dbReference type="GO" id="GO:0004077">
    <property type="term" value="F:biotin--[biotin carboxyl-carrier protein] ligase activity"/>
    <property type="evidence" value="ECO:0007669"/>
    <property type="project" value="InterPro"/>
</dbReference>
<evidence type="ECO:0000313" key="4">
    <source>
        <dbReference type="EMBL" id="CAD2158333.1"/>
    </source>
</evidence>
<accession>A0A6V7UHH5</accession>
<dbReference type="Gene3D" id="3.30.930.10">
    <property type="entry name" value="Bira Bifunctional Protein, Domain 2"/>
    <property type="match status" value="1"/>
</dbReference>
<sequence>MDNNKNDNIKNNSTTLPKFTVGYLFANPDTAISSIKSMDFGKEFGTNPKLIFQPSSTFINNIEKQKVWEEQINENLLPIEIRRQSEGIPKNCFCGFDIIKFYKKIETKVFGQFIVFVPVCTSTMNIADSFSKAFPTVDGFVVITGRSGNEWVSPLGAALFTINLIVPFDSNVSKSLVLIQHLTAVSICKAITEFIPDFPIRIKWPNDLYYKREFKLGGILVSSSQSDSGYNCSIGVGLNIANSKPTICINDLISKEMGKLETEDVIAKILNKFETQLELLKSKGFASLVRDYEKFWLHTNEQVSISLASGIQEKVTIKGLDENGYLLVLKESGEYESVMDNGNRFDLLQGLIFQRRN</sequence>
<evidence type="ECO:0000259" key="3">
    <source>
        <dbReference type="PROSITE" id="PS51733"/>
    </source>
</evidence>
<comment type="similarity">
    <text evidence="1">Belongs to the biotin--protein ligase family.</text>
</comment>
<dbReference type="GO" id="GO:0005737">
    <property type="term" value="C:cytoplasm"/>
    <property type="evidence" value="ECO:0007669"/>
    <property type="project" value="TreeGrafter"/>
</dbReference>
<evidence type="ECO:0000256" key="1">
    <source>
        <dbReference type="ARBA" id="ARBA00009934"/>
    </source>
</evidence>
<dbReference type="PROSITE" id="PS51733">
    <property type="entry name" value="BPL_LPL_CATALYTIC"/>
    <property type="match status" value="1"/>
</dbReference>
<gene>
    <name evidence="4" type="ORF">MENT_LOCUS13106</name>
</gene>
<dbReference type="InterPro" id="IPR004408">
    <property type="entry name" value="Biotin_CoA_COase_ligase"/>
</dbReference>
<organism evidence="4 5">
    <name type="scientific">Meloidogyne enterolobii</name>
    <name type="common">Root-knot nematode worm</name>
    <name type="synonym">Meloidogyne mayaguensis</name>
    <dbReference type="NCBI Taxonomy" id="390850"/>
    <lineage>
        <taxon>Eukaryota</taxon>
        <taxon>Metazoa</taxon>
        <taxon>Ecdysozoa</taxon>
        <taxon>Nematoda</taxon>
        <taxon>Chromadorea</taxon>
        <taxon>Rhabditida</taxon>
        <taxon>Tylenchina</taxon>
        <taxon>Tylenchomorpha</taxon>
        <taxon>Tylenchoidea</taxon>
        <taxon>Meloidogynidae</taxon>
        <taxon>Meloidogyninae</taxon>
        <taxon>Meloidogyne</taxon>
    </lineage>
</organism>
<evidence type="ECO:0000313" key="5">
    <source>
        <dbReference type="Proteomes" id="UP000580250"/>
    </source>
</evidence>
<name>A0A6V7UHH5_MELEN</name>